<evidence type="ECO:0000256" key="1">
    <source>
        <dbReference type="ARBA" id="ARBA00004123"/>
    </source>
</evidence>
<dbReference type="Pfam" id="PF04683">
    <property type="entry name" value="Rpn13_ADRM1_Pru"/>
    <property type="match status" value="1"/>
</dbReference>
<evidence type="ECO:0000256" key="6">
    <source>
        <dbReference type="ARBA" id="ARBA00022516"/>
    </source>
</evidence>
<dbReference type="InterPro" id="IPR036291">
    <property type="entry name" value="NAD(P)-bd_dom_sf"/>
</dbReference>
<evidence type="ECO:0000256" key="10">
    <source>
        <dbReference type="ARBA" id="ARBA00023002"/>
    </source>
</evidence>
<dbReference type="STRING" id="51031.W2T127"/>
<dbReference type="Proteomes" id="UP000053676">
    <property type="component" value="Unassembled WGS sequence"/>
</dbReference>
<feature type="compositionally biased region" description="Polar residues" evidence="17">
    <location>
        <begin position="216"/>
        <end position="230"/>
    </location>
</feature>
<dbReference type="InterPro" id="IPR002347">
    <property type="entry name" value="SDR_fam"/>
</dbReference>
<feature type="compositionally biased region" description="Basic and acidic residues" evidence="17">
    <location>
        <begin position="295"/>
        <end position="315"/>
    </location>
</feature>
<evidence type="ECO:0000256" key="12">
    <source>
        <dbReference type="ARBA" id="ARBA00023160"/>
    </source>
</evidence>
<keyword evidence="12" id="KW-0275">Fatty acid biosynthesis</keyword>
<keyword evidence="13" id="KW-0539">Nucleus</keyword>
<dbReference type="OrthoDB" id="5545019at2759"/>
<sequence length="719" mass="77684">MSAMFSTSRSSQGGSSSGNLIEFKAGRSFLQPAAAINKKKVVADKTKGLVFIKQSNDQLMHFCWKNRETGAIVDDLIIFPGDTEFKEVKGCPDGKVYMLKFKTSDERRLFWIQDGNNDADKDLCQKVGKLMETLQCSYQREIYQVNDALNKPPTTRASARGGSSERTTGGLSTANLAGLSGSEELGALGGLDQQQLMQLLQFMNQGSSDSPALVSQIPSGNNTDRNTSSGAPKVSASELTQLQTLLGGLRTPGTRGADSSQGSSERQVAVELGDIVAGGQVVETAKNNADRLLNHMPAEDKSSSDTKKALEDTVRSPHYRQAANTFGHALSTGQMAPVLERFGISDGAAQAAASGNLLEFAKKLTEAERGGDVPEESSEPAAAANAESTSAPEGEEVVKEPKPKRMMPCDCLFVTAGYCTVAFAAYKIGIAVFNILWPYVIRTPVDLHEKAGAKWAVVTGATDGIGRGYAYELARKGFNIFLVSRSQSKLDETNKGICEKYDKVEVRTFAFDFCAGSVEAYKPLLNALNAVEVGVLINNVGMSYEYPENLHKVEGGLERIGAITTINTLPPTILSASLLEQMLLRKKGVIVNISSSASYNPMALWAVYSATKKYVNWLTEILRMEYTNSGIIFQTICPMMVATKMSKVHKTSFFTPSAESFAASAVRTIGLVSETSGFLSHQIQIEAMNLMPAALVNRLTTKFSVAIREAALRKKMKTQ</sequence>
<feature type="compositionally biased region" description="Polar residues" evidence="17">
    <location>
        <begin position="164"/>
        <end position="175"/>
    </location>
</feature>
<dbReference type="InterPro" id="IPR032368">
    <property type="entry name" value="RPN13_DEUBAD"/>
</dbReference>
<dbReference type="AlphaFoldDB" id="W2T127"/>
<feature type="compositionally biased region" description="Low complexity" evidence="17">
    <location>
        <begin position="379"/>
        <end position="392"/>
    </location>
</feature>
<protein>
    <recommendedName>
        <fullName evidence="16">Proteasomal ubiquitin receptor ADRM1 homolog</fullName>
    </recommendedName>
</protein>
<dbReference type="SUPFAM" id="SSF51735">
    <property type="entry name" value="NAD(P)-binding Rossmann-fold domains"/>
    <property type="match status" value="1"/>
</dbReference>
<dbReference type="GO" id="GO:0030497">
    <property type="term" value="P:fatty acid elongation"/>
    <property type="evidence" value="ECO:0007669"/>
    <property type="project" value="TreeGrafter"/>
</dbReference>
<feature type="compositionally biased region" description="Polar residues" evidence="17">
    <location>
        <begin position="257"/>
        <end position="266"/>
    </location>
</feature>
<dbReference type="GO" id="GO:0005634">
    <property type="term" value="C:nucleus"/>
    <property type="evidence" value="ECO:0007669"/>
    <property type="project" value="UniProtKB-SubCell"/>
</dbReference>
<gene>
    <name evidence="20" type="ORF">NECAME_03861</name>
</gene>
<dbReference type="PROSITE" id="PS51917">
    <property type="entry name" value="PRU"/>
    <property type="match status" value="1"/>
</dbReference>
<keyword evidence="6" id="KW-0444">Lipid biosynthesis</keyword>
<dbReference type="InterPro" id="IPR038108">
    <property type="entry name" value="RPN13_DEUBAD_sf"/>
</dbReference>
<feature type="domain" description="Pru" evidence="19">
    <location>
        <begin position="15"/>
        <end position="134"/>
    </location>
</feature>
<dbReference type="KEGG" id="nai:NECAME_03861"/>
<dbReference type="Gene3D" id="3.40.50.720">
    <property type="entry name" value="NAD(P)-binding Rossmann-like Domain"/>
    <property type="match status" value="1"/>
</dbReference>
<evidence type="ECO:0000256" key="15">
    <source>
        <dbReference type="ARBA" id="ARBA00054744"/>
    </source>
</evidence>
<feature type="region of interest" description="Disordered" evidence="17">
    <location>
        <begin position="207"/>
        <end position="267"/>
    </location>
</feature>
<evidence type="ECO:0000256" key="4">
    <source>
        <dbReference type="ARBA" id="ARBA00009216"/>
    </source>
</evidence>
<keyword evidence="5" id="KW-0963">Cytoplasm</keyword>
<dbReference type="Pfam" id="PF16550">
    <property type="entry name" value="RPN13_C"/>
    <property type="match status" value="1"/>
</dbReference>
<evidence type="ECO:0000256" key="5">
    <source>
        <dbReference type="ARBA" id="ARBA00022490"/>
    </source>
</evidence>
<dbReference type="CDD" id="cd05356">
    <property type="entry name" value="17beta-HSD1_like_SDR_c"/>
    <property type="match status" value="1"/>
</dbReference>
<evidence type="ECO:0000259" key="19">
    <source>
        <dbReference type="PROSITE" id="PS51917"/>
    </source>
</evidence>
<dbReference type="Pfam" id="PF00106">
    <property type="entry name" value="adh_short"/>
    <property type="match status" value="1"/>
</dbReference>
<dbReference type="PROSITE" id="PS51916">
    <property type="entry name" value="DEUBAD"/>
    <property type="match status" value="1"/>
</dbReference>
<comment type="similarity">
    <text evidence="4">Belongs to the ADRM1 family.</text>
</comment>
<evidence type="ECO:0000256" key="11">
    <source>
        <dbReference type="ARBA" id="ARBA00023098"/>
    </source>
</evidence>
<dbReference type="FunFam" id="3.40.50.720:FF:000467">
    <property type="entry name" value="Steroid dehydrogenase 4"/>
    <property type="match status" value="1"/>
</dbReference>
<evidence type="ECO:0000256" key="17">
    <source>
        <dbReference type="SAM" id="MobiDB-lite"/>
    </source>
</evidence>
<dbReference type="PRINTS" id="PR00080">
    <property type="entry name" value="SDRFAMILY"/>
</dbReference>
<feature type="domain" description="DEUBAD" evidence="18">
    <location>
        <begin position="263"/>
        <end position="374"/>
    </location>
</feature>
<evidence type="ECO:0000256" key="3">
    <source>
        <dbReference type="ARBA" id="ARBA00005194"/>
    </source>
</evidence>
<proteinExistence type="inferred from homology"/>
<feature type="compositionally biased region" description="Low complexity" evidence="17">
    <location>
        <begin position="239"/>
        <end position="256"/>
    </location>
</feature>
<evidence type="ECO:0000256" key="2">
    <source>
        <dbReference type="ARBA" id="ARBA00004496"/>
    </source>
</evidence>
<comment type="similarity">
    <text evidence="14">Belongs to the short-chain dehydrogenases/reductases (SDR) family. 17-beta-HSD 3 subfamily.</text>
</comment>
<keyword evidence="21" id="KW-1185">Reference proteome</keyword>
<keyword evidence="9" id="KW-0752">Steroid biosynthesis</keyword>
<comment type="function">
    <text evidence="15">May function as a proteasomal ubiquitin receptor. May promote the deubiquitinating activity associated with the 26S proteasome.</text>
</comment>
<dbReference type="InterPro" id="IPR038633">
    <property type="entry name" value="Rpn13/ADRM1_Pru_sf"/>
</dbReference>
<dbReference type="Gene3D" id="2.30.29.70">
    <property type="entry name" value="Proteasomal ubiquitin receptor Rpn13/ADRM1"/>
    <property type="match status" value="1"/>
</dbReference>
<dbReference type="PRINTS" id="PR00081">
    <property type="entry name" value="GDHRDH"/>
</dbReference>
<reference evidence="21" key="1">
    <citation type="journal article" date="2014" name="Nat. Genet.">
        <title>Genome of the human hookworm Necator americanus.</title>
        <authorList>
            <person name="Tang Y.T."/>
            <person name="Gao X."/>
            <person name="Rosa B.A."/>
            <person name="Abubucker S."/>
            <person name="Hallsworth-Pepin K."/>
            <person name="Martin J."/>
            <person name="Tyagi R."/>
            <person name="Heizer E."/>
            <person name="Zhang X."/>
            <person name="Bhonagiri-Palsikar V."/>
            <person name="Minx P."/>
            <person name="Warren W.C."/>
            <person name="Wang Q."/>
            <person name="Zhan B."/>
            <person name="Hotez P.J."/>
            <person name="Sternberg P.W."/>
            <person name="Dougall A."/>
            <person name="Gaze S.T."/>
            <person name="Mulvenna J."/>
            <person name="Sotillo J."/>
            <person name="Ranganathan S."/>
            <person name="Rabelo E.M."/>
            <person name="Wilson R.K."/>
            <person name="Felgner P.L."/>
            <person name="Bethony J."/>
            <person name="Hawdon J.M."/>
            <person name="Gasser R.B."/>
            <person name="Loukas A."/>
            <person name="Mitreva M."/>
        </authorList>
    </citation>
    <scope>NUCLEOTIDE SEQUENCE [LARGE SCALE GENOMIC DNA]</scope>
</reference>
<organism evidence="20 21">
    <name type="scientific">Necator americanus</name>
    <name type="common">Human hookworm</name>
    <dbReference type="NCBI Taxonomy" id="51031"/>
    <lineage>
        <taxon>Eukaryota</taxon>
        <taxon>Metazoa</taxon>
        <taxon>Ecdysozoa</taxon>
        <taxon>Nematoda</taxon>
        <taxon>Chromadorea</taxon>
        <taxon>Rhabditida</taxon>
        <taxon>Rhabditina</taxon>
        <taxon>Rhabditomorpha</taxon>
        <taxon>Strongyloidea</taxon>
        <taxon>Ancylostomatidae</taxon>
        <taxon>Bunostominae</taxon>
        <taxon>Necator</taxon>
    </lineage>
</organism>
<dbReference type="InterPro" id="IPR020904">
    <property type="entry name" value="Sc_DH/Rdtase_CS"/>
</dbReference>
<dbReference type="Gene3D" id="1.10.2020.20">
    <property type="match status" value="1"/>
</dbReference>
<feature type="region of interest" description="Disordered" evidence="17">
    <location>
        <begin position="147"/>
        <end position="176"/>
    </location>
</feature>
<keyword evidence="11" id="KW-0443">Lipid metabolism</keyword>
<feature type="region of interest" description="Disordered" evidence="17">
    <location>
        <begin position="295"/>
        <end position="318"/>
    </location>
</feature>
<evidence type="ECO:0000256" key="9">
    <source>
        <dbReference type="ARBA" id="ARBA00022955"/>
    </source>
</evidence>
<dbReference type="EMBL" id="KI660323">
    <property type="protein sequence ID" value="ETN74946.1"/>
    <property type="molecule type" value="Genomic_DNA"/>
</dbReference>
<dbReference type="GO" id="GO:0016491">
    <property type="term" value="F:oxidoreductase activity"/>
    <property type="evidence" value="ECO:0007669"/>
    <property type="project" value="UniProtKB-KW"/>
</dbReference>
<keyword evidence="8" id="KW-0521">NADP</keyword>
<dbReference type="PANTHER" id="PTHR43086">
    <property type="entry name" value="VERY-LONG-CHAIN 3-OXOOACYL-COA REDUCTASE"/>
    <property type="match status" value="1"/>
</dbReference>
<evidence type="ECO:0000313" key="21">
    <source>
        <dbReference type="Proteomes" id="UP000053676"/>
    </source>
</evidence>
<feature type="region of interest" description="Disordered" evidence="17">
    <location>
        <begin position="366"/>
        <end position="401"/>
    </location>
</feature>
<dbReference type="InterPro" id="IPR044867">
    <property type="entry name" value="DEUBAD_dom"/>
</dbReference>
<evidence type="ECO:0000256" key="8">
    <source>
        <dbReference type="ARBA" id="ARBA00022857"/>
    </source>
</evidence>
<name>W2T127_NECAM</name>
<comment type="subcellular location">
    <subcellularLocation>
        <location evidence="2">Cytoplasm</location>
    </subcellularLocation>
    <subcellularLocation>
        <location evidence="1">Nucleus</location>
    </subcellularLocation>
</comment>
<evidence type="ECO:0000256" key="13">
    <source>
        <dbReference type="ARBA" id="ARBA00023242"/>
    </source>
</evidence>
<dbReference type="GO" id="GO:0005783">
    <property type="term" value="C:endoplasmic reticulum"/>
    <property type="evidence" value="ECO:0007669"/>
    <property type="project" value="TreeGrafter"/>
</dbReference>
<evidence type="ECO:0000313" key="20">
    <source>
        <dbReference type="EMBL" id="ETN74946.1"/>
    </source>
</evidence>
<dbReference type="PANTHER" id="PTHR43086:SF2">
    <property type="entry name" value="HYDROXYSTEROID DEHYDROGENASE-LIKE PROTEIN 1"/>
    <property type="match status" value="1"/>
</dbReference>
<evidence type="ECO:0000259" key="18">
    <source>
        <dbReference type="PROSITE" id="PS51916"/>
    </source>
</evidence>
<evidence type="ECO:0000256" key="14">
    <source>
        <dbReference type="ARBA" id="ARBA00038261"/>
    </source>
</evidence>
<dbReference type="PROSITE" id="PS00061">
    <property type="entry name" value="ADH_SHORT"/>
    <property type="match status" value="1"/>
</dbReference>
<dbReference type="GO" id="GO:0006694">
    <property type="term" value="P:steroid biosynthetic process"/>
    <property type="evidence" value="ECO:0007669"/>
    <property type="project" value="UniProtKB-KW"/>
</dbReference>
<dbReference type="CDD" id="cd13314">
    <property type="entry name" value="PH_Rpn13"/>
    <property type="match status" value="1"/>
</dbReference>
<dbReference type="FunFam" id="2.30.29.70:FF:000001">
    <property type="entry name" value="Proteasomal ubiquitin receptor ADRM1"/>
    <property type="match status" value="1"/>
</dbReference>
<evidence type="ECO:0000256" key="16">
    <source>
        <dbReference type="ARBA" id="ARBA00070663"/>
    </source>
</evidence>
<dbReference type="InterPro" id="IPR044868">
    <property type="entry name" value="Rpn13/ADRM1_Pru"/>
</dbReference>
<comment type="pathway">
    <text evidence="3">Lipid metabolism; fatty acid biosynthesis.</text>
</comment>
<keyword evidence="10" id="KW-0560">Oxidoreductase</keyword>
<keyword evidence="7" id="KW-0276">Fatty acid metabolism</keyword>
<accession>W2T127</accession>
<evidence type="ECO:0000256" key="7">
    <source>
        <dbReference type="ARBA" id="ARBA00022832"/>
    </source>
</evidence>